<feature type="transmembrane region" description="Helical" evidence="7">
    <location>
        <begin position="124"/>
        <end position="150"/>
    </location>
</feature>
<evidence type="ECO:0000256" key="1">
    <source>
        <dbReference type="ARBA" id="ARBA00004141"/>
    </source>
</evidence>
<feature type="region of interest" description="Disordered" evidence="6">
    <location>
        <begin position="358"/>
        <end position="389"/>
    </location>
</feature>
<evidence type="ECO:0000259" key="8">
    <source>
        <dbReference type="Pfam" id="PF20684"/>
    </source>
</evidence>
<evidence type="ECO:0000256" key="3">
    <source>
        <dbReference type="ARBA" id="ARBA00022989"/>
    </source>
</evidence>
<dbReference type="InterPro" id="IPR049326">
    <property type="entry name" value="Rhodopsin_dom_fungi"/>
</dbReference>
<evidence type="ECO:0000256" key="2">
    <source>
        <dbReference type="ARBA" id="ARBA00022692"/>
    </source>
</evidence>
<organism evidence="9 10">
    <name type="scientific">Phyllachora maydis</name>
    <dbReference type="NCBI Taxonomy" id="1825666"/>
    <lineage>
        <taxon>Eukaryota</taxon>
        <taxon>Fungi</taxon>
        <taxon>Dikarya</taxon>
        <taxon>Ascomycota</taxon>
        <taxon>Pezizomycotina</taxon>
        <taxon>Sordariomycetes</taxon>
        <taxon>Sordariomycetidae</taxon>
        <taxon>Phyllachorales</taxon>
        <taxon>Phyllachoraceae</taxon>
        <taxon>Phyllachora</taxon>
    </lineage>
</organism>
<keyword evidence="3 7" id="KW-1133">Transmembrane helix</keyword>
<gene>
    <name evidence="9" type="ORF">P8C59_002978</name>
</gene>
<comment type="similarity">
    <text evidence="5">Belongs to the SAT4 family.</text>
</comment>
<feature type="transmembrane region" description="Helical" evidence="7">
    <location>
        <begin position="170"/>
        <end position="191"/>
    </location>
</feature>
<feature type="domain" description="Rhodopsin" evidence="8">
    <location>
        <begin position="31"/>
        <end position="263"/>
    </location>
</feature>
<feature type="region of interest" description="Disordered" evidence="6">
    <location>
        <begin position="280"/>
        <end position="304"/>
    </location>
</feature>
<evidence type="ECO:0000256" key="6">
    <source>
        <dbReference type="SAM" id="MobiDB-lite"/>
    </source>
</evidence>
<reference evidence="9" key="1">
    <citation type="journal article" date="2023" name="Mol. Plant Microbe Interact.">
        <title>Elucidating the Obligate Nature and Biological Capacity of an Invasive Fungal Corn Pathogen.</title>
        <authorList>
            <person name="MacCready J.S."/>
            <person name="Roggenkamp E.M."/>
            <person name="Gdanetz K."/>
            <person name="Chilvers M.I."/>
        </authorList>
    </citation>
    <scope>NUCLEOTIDE SEQUENCE</scope>
    <source>
        <strain evidence="9">PM02</strain>
    </source>
</reference>
<name>A0AAD9HZI8_9PEZI</name>
<dbReference type="AlphaFoldDB" id="A0AAD9HZI8"/>
<comment type="caution">
    <text evidence="9">The sequence shown here is derived from an EMBL/GenBank/DDBJ whole genome shotgun (WGS) entry which is preliminary data.</text>
</comment>
<dbReference type="EMBL" id="JAQQPM010000002">
    <property type="protein sequence ID" value="KAK2068336.1"/>
    <property type="molecule type" value="Genomic_DNA"/>
</dbReference>
<comment type="subcellular location">
    <subcellularLocation>
        <location evidence="1">Membrane</location>
        <topology evidence="1">Multi-pass membrane protein</topology>
    </subcellularLocation>
</comment>
<feature type="transmembrane region" description="Helical" evidence="7">
    <location>
        <begin position="203"/>
        <end position="223"/>
    </location>
</feature>
<keyword evidence="10" id="KW-1185">Reference proteome</keyword>
<dbReference type="InterPro" id="IPR052337">
    <property type="entry name" value="SAT4-like"/>
</dbReference>
<evidence type="ECO:0000256" key="5">
    <source>
        <dbReference type="ARBA" id="ARBA00038359"/>
    </source>
</evidence>
<evidence type="ECO:0000313" key="10">
    <source>
        <dbReference type="Proteomes" id="UP001217918"/>
    </source>
</evidence>
<dbReference type="PANTHER" id="PTHR33048">
    <property type="entry name" value="PTH11-LIKE INTEGRAL MEMBRANE PROTEIN (AFU_ORTHOLOGUE AFUA_5G11245)"/>
    <property type="match status" value="1"/>
</dbReference>
<accession>A0AAD9HZI8</accession>
<feature type="transmembrane region" description="Helical" evidence="7">
    <location>
        <begin position="47"/>
        <end position="67"/>
    </location>
</feature>
<feature type="transmembrane region" description="Helical" evidence="7">
    <location>
        <begin position="12"/>
        <end position="35"/>
    </location>
</feature>
<protein>
    <recommendedName>
        <fullName evidence="8">Rhodopsin domain-containing protein</fullName>
    </recommendedName>
</protein>
<dbReference type="Pfam" id="PF20684">
    <property type="entry name" value="Fung_rhodopsin"/>
    <property type="match status" value="1"/>
</dbReference>
<evidence type="ECO:0000256" key="4">
    <source>
        <dbReference type="ARBA" id="ARBA00023136"/>
    </source>
</evidence>
<feature type="transmembrane region" description="Helical" evidence="7">
    <location>
        <begin position="87"/>
        <end position="112"/>
    </location>
</feature>
<dbReference type="PANTHER" id="PTHR33048:SF47">
    <property type="entry name" value="INTEGRAL MEMBRANE PROTEIN-RELATED"/>
    <property type="match status" value="1"/>
</dbReference>
<dbReference type="GO" id="GO:0016020">
    <property type="term" value="C:membrane"/>
    <property type="evidence" value="ECO:0007669"/>
    <property type="project" value="UniProtKB-SubCell"/>
</dbReference>
<dbReference type="Proteomes" id="UP001217918">
    <property type="component" value="Unassembled WGS sequence"/>
</dbReference>
<feature type="compositionally biased region" description="Basic and acidic residues" evidence="6">
    <location>
        <begin position="358"/>
        <end position="367"/>
    </location>
</feature>
<keyword evidence="2 7" id="KW-0812">Transmembrane</keyword>
<sequence length="527" mass="56388">MDPSSGDESRVLLPTVVICVCIGITTVVVALRVYTRAFLIQQFGADDWALLVAYALSVTTAGIVLSNNANGQGRHMNTLSPETTMNYFRTFFVSIAVYNTALTAIRTAFLLQYSRVFTTARMKLVARLALALVSMWSASQLILSIFSCIPVNKFWDPTVPGSCIPHYPNWYINAGGNIMTDVLIIVIPLPVLAGLSLRPAQKIVLVGIFSLGFFTSTISIIRLKYIGLSADITYDNMTSSCWSCIEVLSGVTCASLPTLRPLAGRCFPGLRSITSRVGRLAGSKGSGLRNSRKKGGGSRTGTLNTLETNRSHVELLELRALEAERKRRHLVRTVDMAVESDGEGSDGILGLDDARRAEADSGREYRGPARHAPMSHRRGSSAPKPREMAPAPVHHVHAPTSRSETTLARPIEALLKADSSPTGVQTEIAGGRGRQQSEFRGTGIAVERKITVTRAKTKWSHSLRQPGGGGGALLDGHWLHSCLDGGARSCVGSLDVGASRRAHAVAAGCEDLASQLDAAAGGRAVDA</sequence>
<evidence type="ECO:0000256" key="7">
    <source>
        <dbReference type="SAM" id="Phobius"/>
    </source>
</evidence>
<evidence type="ECO:0000313" key="9">
    <source>
        <dbReference type="EMBL" id="KAK2068336.1"/>
    </source>
</evidence>
<keyword evidence="4 7" id="KW-0472">Membrane</keyword>
<proteinExistence type="inferred from homology"/>